<dbReference type="EC" id="3.2.1.-" evidence="18"/>
<feature type="binding site" evidence="16">
    <location>
        <position position="625"/>
    </location>
    <ligand>
        <name>Ca(2+)</name>
        <dbReference type="ChEBI" id="CHEBI:29108"/>
    </ligand>
</feature>
<dbReference type="InterPro" id="IPR050749">
    <property type="entry name" value="Glycosyl_Hydrolase_47"/>
</dbReference>
<evidence type="ECO:0000256" key="18">
    <source>
        <dbReference type="RuleBase" id="RU361193"/>
    </source>
</evidence>
<evidence type="ECO:0000256" key="19">
    <source>
        <dbReference type="SAM" id="Phobius"/>
    </source>
</evidence>
<protein>
    <recommendedName>
        <fullName evidence="18">alpha-1,2-Mannosidase</fullName>
        <ecNumber evidence="18">3.2.1.-</ecNumber>
    </recommendedName>
</protein>
<evidence type="ECO:0000256" key="15">
    <source>
        <dbReference type="PIRSR" id="PIRSR601382-1"/>
    </source>
</evidence>
<evidence type="ECO:0000256" key="17">
    <source>
        <dbReference type="PIRSR" id="PIRSR601382-3"/>
    </source>
</evidence>
<keyword evidence="5 18" id="KW-0378">Hydrolase</keyword>
<evidence type="ECO:0000256" key="10">
    <source>
        <dbReference type="ARBA" id="ARBA00023295"/>
    </source>
</evidence>
<comment type="catalytic activity">
    <reaction evidence="11">
        <text>N(4)-(alpha-D-Man-(1-&gt;2)-alpha-D-Man-(1-&gt;2)-alpha-D-Man-(1-&gt;3)-[alpha-D-Man-(1-&gt;3)-[alpha-D-Man-(1-&gt;2)-alpha-D-Man-(1-&gt;6)]-alpha-D-Man-(1-&gt;6)]-beta-D-Man-(1-&gt;4)-beta-D-GlcNAc-(1-&gt;4)-beta-D-GlcNAc)-L-asparaginyl-[protein] (N-glucan mannose isomer 8A1,2,3B1,3) + 3 H2O = N(4)-(alpha-D-Man-(1-&gt;3)-[alpha-D-Man-(1-&gt;3)-[alpha-D-Man-(1-&gt;6)]-alpha-D-Man-(1-&gt;6)]-beta-D-Man-(1-&gt;4)-beta-D-GlcNAc-(1-&gt;4)-beta-D-GlcNAc)-L-asparaginyl-[protein] (N-glucan mannose isomer 5A1,2) + 3 beta-D-mannose</text>
        <dbReference type="Rhea" id="RHEA:56028"/>
        <dbReference type="Rhea" id="RHEA-COMP:14358"/>
        <dbReference type="Rhea" id="RHEA-COMP:14367"/>
        <dbReference type="ChEBI" id="CHEBI:15377"/>
        <dbReference type="ChEBI" id="CHEBI:28563"/>
        <dbReference type="ChEBI" id="CHEBI:59087"/>
        <dbReference type="ChEBI" id="CHEBI:60628"/>
        <dbReference type="EC" id="3.2.1.113"/>
    </reaction>
</comment>
<evidence type="ECO:0000256" key="12">
    <source>
        <dbReference type="ARBA" id="ARBA00048605"/>
    </source>
</evidence>
<evidence type="ECO:0000256" key="5">
    <source>
        <dbReference type="ARBA" id="ARBA00022801"/>
    </source>
</evidence>
<feature type="transmembrane region" description="Helical" evidence="19">
    <location>
        <begin position="32"/>
        <end position="52"/>
    </location>
</feature>
<feature type="active site" evidence="15">
    <location>
        <position position="539"/>
    </location>
</feature>
<keyword evidence="10 18" id="KW-0326">Glycosidase</keyword>
<evidence type="ECO:0000256" key="13">
    <source>
        <dbReference type="ARBA" id="ARBA00054774"/>
    </source>
</evidence>
<feature type="active site" description="Proton donor" evidence="15">
    <location>
        <position position="272"/>
    </location>
</feature>
<dbReference type="PANTHER" id="PTHR11742">
    <property type="entry name" value="MANNOSYL-OLIGOSACCHARIDE ALPHA-1,2-MANNOSIDASE-RELATED"/>
    <property type="match status" value="1"/>
</dbReference>
<dbReference type="GO" id="GO:0000139">
    <property type="term" value="C:Golgi membrane"/>
    <property type="evidence" value="ECO:0007669"/>
    <property type="project" value="TreeGrafter"/>
</dbReference>
<evidence type="ECO:0000256" key="11">
    <source>
        <dbReference type="ARBA" id="ARBA00047669"/>
    </source>
</evidence>
<evidence type="ECO:0000256" key="6">
    <source>
        <dbReference type="ARBA" id="ARBA00022837"/>
    </source>
</evidence>
<dbReference type="AlphaFoldDB" id="A0A9P0CG33"/>
<evidence type="ECO:0000256" key="1">
    <source>
        <dbReference type="ARBA" id="ARBA00001913"/>
    </source>
</evidence>
<evidence type="ECO:0000256" key="2">
    <source>
        <dbReference type="ARBA" id="ARBA00004922"/>
    </source>
</evidence>
<dbReference type="PANTHER" id="PTHR11742:SF6">
    <property type="entry name" value="MANNOSYL-OLIGOSACCHARIDE ALPHA-1,2-MANNOSIDASE IA-RELATED"/>
    <property type="match status" value="1"/>
</dbReference>
<comment type="pathway">
    <text evidence="2">Protein modification; protein glycosylation.</text>
</comment>
<keyword evidence="4 19" id="KW-0812">Transmembrane</keyword>
<dbReference type="Gene3D" id="1.50.10.10">
    <property type="match status" value="1"/>
</dbReference>
<comment type="similarity">
    <text evidence="3 18">Belongs to the glycosyl hydrolase 47 family.</text>
</comment>
<comment type="subcellular location">
    <subcellularLocation>
        <location evidence="14">Endomembrane system</location>
        <topology evidence="14">Single-pass type II membrane protein</topology>
    </subcellularLocation>
</comment>
<comment type="function">
    <text evidence="13">Involved in the maturation of Asn-linked oligosaccharides. Progressively trim alpha-1,2-linked mannose residues from Man(9)GlcNAc(2) to produce Man(5)GlcNAc(2).</text>
</comment>
<evidence type="ECO:0000256" key="8">
    <source>
        <dbReference type="ARBA" id="ARBA00023136"/>
    </source>
</evidence>
<comment type="cofactor">
    <cofactor evidence="1 16">
        <name>Ca(2+)</name>
        <dbReference type="ChEBI" id="CHEBI:29108"/>
    </cofactor>
</comment>
<evidence type="ECO:0000256" key="14">
    <source>
        <dbReference type="ARBA" id="ARBA00060399"/>
    </source>
</evidence>
<keyword evidence="6 16" id="KW-0106">Calcium</keyword>
<dbReference type="GO" id="GO:0005783">
    <property type="term" value="C:endoplasmic reticulum"/>
    <property type="evidence" value="ECO:0007669"/>
    <property type="project" value="TreeGrafter"/>
</dbReference>
<gene>
    <name evidence="20" type="ORF">PSYICH_LOCUS2946</name>
</gene>
<dbReference type="EMBL" id="OV651823">
    <property type="protein sequence ID" value="CAH1101579.1"/>
    <property type="molecule type" value="Genomic_DNA"/>
</dbReference>
<dbReference type="Pfam" id="PF01532">
    <property type="entry name" value="Glyco_hydro_47"/>
    <property type="match status" value="1"/>
</dbReference>
<dbReference type="GO" id="GO:0005509">
    <property type="term" value="F:calcium ion binding"/>
    <property type="evidence" value="ECO:0007669"/>
    <property type="project" value="InterPro"/>
</dbReference>
<keyword evidence="7" id="KW-0735">Signal-anchor</keyword>
<sequence>MTVTGILPTYQRFVNGVPVPFSRRSFRPREKYVVFLVFVTFGLVCFGTFFFLPEFRTGGTAESVYKVYDTIKRAGPELLIPPPPLEDIKESPKLLRHEEDFREDPHLIGDRAKLKAKIEQDGELKVLERPDFGKPKTSSTTKQGNFEVVKGIEEFKDYVTVPPAVSGSYPLITGGEDENAVARERRDKIKEMTKHAWDNYVRYAWGKNELKPVSKRGHTGSIFGSMPLGATILDGLDTLYIMGLKEEFKQARDWLANEFEIEQTASDVSVFEVNIRFVGGLLACFALTGDTLFRDKAQQIADKLLPAFDTPTGIPNALVNFKTGTSKNYGWASGSSSILSEFGTLHLEMAYLSDVTGKPIYRAKVDHVRKVLQELEKPNGLYPNYLNPKTGKWGQHHMSIGALGDSFYEYLLKAWLQSNKEDNEARQMFDDSMTSIFQHMLKTSPNGLMYFAELKFDRPEHKMDHLACFSGGLLGLASKTLNNEVSSKYMKVAGEITRTCHESYDRTPTKLGPESFRFTEGSEARALKTSEKYYILRPEVIETYFYMWRLTKDNKYREWGWEAAQALEKHCRVAGGYTGLKNVYADDPQQDDVQQSFFLAETLKYLYLLFSDDSLVSLDEWVFNTEAHPLPIKGVNPFYRESTH</sequence>
<dbReference type="InterPro" id="IPR036026">
    <property type="entry name" value="Seven-hairpin_glycosidases"/>
</dbReference>
<evidence type="ECO:0000313" key="20">
    <source>
        <dbReference type="EMBL" id="CAH1101579.1"/>
    </source>
</evidence>
<evidence type="ECO:0000256" key="4">
    <source>
        <dbReference type="ARBA" id="ARBA00022692"/>
    </source>
</evidence>
<name>A0A9P0CG33_9CUCU</name>
<feature type="disulfide bond" evidence="17">
    <location>
        <begin position="468"/>
        <end position="500"/>
    </location>
</feature>
<dbReference type="Proteomes" id="UP001153636">
    <property type="component" value="Chromosome 11"/>
</dbReference>
<feature type="active site" description="Proton donor" evidence="15">
    <location>
        <position position="514"/>
    </location>
</feature>
<dbReference type="GO" id="GO:0005975">
    <property type="term" value="P:carbohydrate metabolic process"/>
    <property type="evidence" value="ECO:0007669"/>
    <property type="project" value="InterPro"/>
</dbReference>
<accession>A0A9P0CG33</accession>
<evidence type="ECO:0000256" key="16">
    <source>
        <dbReference type="PIRSR" id="PIRSR601382-2"/>
    </source>
</evidence>
<evidence type="ECO:0000256" key="9">
    <source>
        <dbReference type="ARBA" id="ARBA00023157"/>
    </source>
</evidence>
<organism evidence="20 21">
    <name type="scientific">Psylliodes chrysocephalus</name>
    <dbReference type="NCBI Taxonomy" id="3402493"/>
    <lineage>
        <taxon>Eukaryota</taxon>
        <taxon>Metazoa</taxon>
        <taxon>Ecdysozoa</taxon>
        <taxon>Arthropoda</taxon>
        <taxon>Hexapoda</taxon>
        <taxon>Insecta</taxon>
        <taxon>Pterygota</taxon>
        <taxon>Neoptera</taxon>
        <taxon>Endopterygota</taxon>
        <taxon>Coleoptera</taxon>
        <taxon>Polyphaga</taxon>
        <taxon>Cucujiformia</taxon>
        <taxon>Chrysomeloidea</taxon>
        <taxon>Chrysomelidae</taxon>
        <taxon>Galerucinae</taxon>
        <taxon>Alticini</taxon>
        <taxon>Psylliodes</taxon>
    </lineage>
</organism>
<dbReference type="InterPro" id="IPR001382">
    <property type="entry name" value="Glyco_hydro_47"/>
</dbReference>
<reference evidence="20" key="1">
    <citation type="submission" date="2022-01" db="EMBL/GenBank/DDBJ databases">
        <authorList>
            <person name="King R."/>
        </authorList>
    </citation>
    <scope>NUCLEOTIDE SEQUENCE</scope>
</reference>
<dbReference type="FunFam" id="1.50.10.10:FF:000002">
    <property type="entry name" value="alpha-1,2-Mannosidase"/>
    <property type="match status" value="1"/>
</dbReference>
<keyword evidence="19" id="KW-1133">Transmembrane helix</keyword>
<dbReference type="PRINTS" id="PR00747">
    <property type="entry name" value="GLYHDRLASE47"/>
</dbReference>
<dbReference type="InterPro" id="IPR012341">
    <property type="entry name" value="6hp_glycosidase-like_sf"/>
</dbReference>
<keyword evidence="16" id="KW-0479">Metal-binding</keyword>
<feature type="active site" evidence="15">
    <location>
        <position position="405"/>
    </location>
</feature>
<evidence type="ECO:0000313" key="21">
    <source>
        <dbReference type="Proteomes" id="UP001153636"/>
    </source>
</evidence>
<evidence type="ECO:0000256" key="7">
    <source>
        <dbReference type="ARBA" id="ARBA00022968"/>
    </source>
</evidence>
<proteinExistence type="inferred from homology"/>
<keyword evidence="21" id="KW-1185">Reference proteome</keyword>
<comment type="catalytic activity">
    <reaction evidence="12">
        <text>N(4)-(alpha-D-Man-(1-&gt;2)-alpha-D-Man-(1-&gt;2)-alpha-D-Man-(1-&gt;3)-[alpha-D-Man-(1-&gt;2)-alpha-D-Man-(1-&gt;3)-[alpha-D-Man-(1-&gt;2)-alpha-D-Man-(1-&gt;6)]-alpha-D-Man-(1-&gt;6)]-beta-D-Man-(1-&gt;4)-beta-D-GlcNAc-(1-&gt;4)-beta-D-GlcNAc)-L-asparaginyl-[protein] (N-glucan mannose isomer 9A1,2,3B1,2,3) + 4 H2O = N(4)-(alpha-D-Man-(1-&gt;3)-[alpha-D-Man-(1-&gt;3)-[alpha-D-Man-(1-&gt;6)]-alpha-D-Man-(1-&gt;6)]-beta-D-Man-(1-&gt;4)-beta-D-GlcNAc-(1-&gt;4)-beta-D-GlcNAc)-L-asparaginyl-[protein] (N-glucan mannose isomer 5A1,2) + 4 beta-D-mannose</text>
        <dbReference type="Rhea" id="RHEA:56008"/>
        <dbReference type="Rhea" id="RHEA-COMP:14356"/>
        <dbReference type="Rhea" id="RHEA-COMP:14367"/>
        <dbReference type="ChEBI" id="CHEBI:15377"/>
        <dbReference type="ChEBI" id="CHEBI:28563"/>
        <dbReference type="ChEBI" id="CHEBI:59087"/>
        <dbReference type="ChEBI" id="CHEBI:139493"/>
        <dbReference type="EC" id="3.2.1.113"/>
    </reaction>
</comment>
<keyword evidence="8 19" id="KW-0472">Membrane</keyword>
<dbReference type="SUPFAM" id="SSF48225">
    <property type="entry name" value="Seven-hairpin glycosidases"/>
    <property type="match status" value="1"/>
</dbReference>
<dbReference type="GO" id="GO:0004571">
    <property type="term" value="F:mannosyl-oligosaccharide 1,2-alpha-mannosidase activity"/>
    <property type="evidence" value="ECO:0007669"/>
    <property type="project" value="UniProtKB-EC"/>
</dbReference>
<evidence type="ECO:0000256" key="3">
    <source>
        <dbReference type="ARBA" id="ARBA00007658"/>
    </source>
</evidence>
<keyword evidence="9 17" id="KW-1015">Disulfide bond</keyword>
<dbReference type="OrthoDB" id="8118055at2759"/>